<evidence type="ECO:0008006" key="7">
    <source>
        <dbReference type="Google" id="ProtNLM"/>
    </source>
</evidence>
<dbReference type="Gene3D" id="1.10.555.10">
    <property type="entry name" value="Rho GTPase activation protein"/>
    <property type="match status" value="1"/>
</dbReference>
<dbReference type="PANTHER" id="PTHR23065:SF17">
    <property type="entry name" value="RHO-GTPASE-ACTIVATING PROTEIN RGD2"/>
    <property type="match status" value="1"/>
</dbReference>
<evidence type="ECO:0000313" key="6">
    <source>
        <dbReference type="Proteomes" id="UP001212997"/>
    </source>
</evidence>
<evidence type="ECO:0000256" key="2">
    <source>
        <dbReference type="SAM" id="MobiDB-lite"/>
    </source>
</evidence>
<feature type="domain" description="Rho-GAP" evidence="4">
    <location>
        <begin position="579"/>
        <end position="792"/>
    </location>
</feature>
<feature type="coiled-coil region" evidence="1">
    <location>
        <begin position="352"/>
        <end position="379"/>
    </location>
</feature>
<dbReference type="InterPro" id="IPR000591">
    <property type="entry name" value="DEP_dom"/>
</dbReference>
<comment type="caution">
    <text evidence="5">The sequence shown here is derived from an EMBL/GenBank/DDBJ whole genome shotgun (WGS) entry which is preliminary data.</text>
</comment>
<dbReference type="SMART" id="SM00324">
    <property type="entry name" value="RhoGAP"/>
    <property type="match status" value="1"/>
</dbReference>
<dbReference type="SUPFAM" id="SSF48350">
    <property type="entry name" value="GTPase activation domain, GAP"/>
    <property type="match status" value="1"/>
</dbReference>
<dbReference type="InterPro" id="IPR008936">
    <property type="entry name" value="Rho_GTPase_activation_prot"/>
</dbReference>
<dbReference type="Proteomes" id="UP001212997">
    <property type="component" value="Unassembled WGS sequence"/>
</dbReference>
<keyword evidence="6" id="KW-1185">Reference proteome</keyword>
<accession>A0AAD5UQ00</accession>
<reference evidence="5" key="1">
    <citation type="submission" date="2022-07" db="EMBL/GenBank/DDBJ databases">
        <title>Genome Sequence of Physisporinus lineatus.</title>
        <authorList>
            <person name="Buettner E."/>
        </authorList>
    </citation>
    <scope>NUCLEOTIDE SEQUENCE</scope>
    <source>
        <strain evidence="5">VT162</strain>
    </source>
</reference>
<dbReference type="GO" id="GO:0007264">
    <property type="term" value="P:small GTPase-mediated signal transduction"/>
    <property type="evidence" value="ECO:0007669"/>
    <property type="project" value="TreeGrafter"/>
</dbReference>
<evidence type="ECO:0000259" key="3">
    <source>
        <dbReference type="PROSITE" id="PS50186"/>
    </source>
</evidence>
<dbReference type="EMBL" id="JANAWD010001057">
    <property type="protein sequence ID" value="KAJ3474459.1"/>
    <property type="molecule type" value="Genomic_DNA"/>
</dbReference>
<evidence type="ECO:0000313" key="5">
    <source>
        <dbReference type="EMBL" id="KAJ3474459.1"/>
    </source>
</evidence>
<dbReference type="AlphaFoldDB" id="A0AAD5UQ00"/>
<dbReference type="InterPro" id="IPR027267">
    <property type="entry name" value="AH/BAR_dom_sf"/>
</dbReference>
<feature type="region of interest" description="Disordered" evidence="2">
    <location>
        <begin position="802"/>
        <end position="821"/>
    </location>
</feature>
<keyword evidence="1" id="KW-0175">Coiled coil</keyword>
<feature type="compositionally biased region" description="Pro residues" evidence="2">
    <location>
        <begin position="903"/>
        <end position="913"/>
    </location>
</feature>
<evidence type="ECO:0000256" key="1">
    <source>
        <dbReference type="SAM" id="Coils"/>
    </source>
</evidence>
<feature type="region of interest" description="Disordered" evidence="2">
    <location>
        <begin position="867"/>
        <end position="923"/>
    </location>
</feature>
<organism evidence="5 6">
    <name type="scientific">Meripilus lineatus</name>
    <dbReference type="NCBI Taxonomy" id="2056292"/>
    <lineage>
        <taxon>Eukaryota</taxon>
        <taxon>Fungi</taxon>
        <taxon>Dikarya</taxon>
        <taxon>Basidiomycota</taxon>
        <taxon>Agaricomycotina</taxon>
        <taxon>Agaricomycetes</taxon>
        <taxon>Polyporales</taxon>
        <taxon>Meripilaceae</taxon>
        <taxon>Meripilus</taxon>
    </lineage>
</organism>
<gene>
    <name evidence="5" type="ORF">NLI96_g12446</name>
</gene>
<dbReference type="SUPFAM" id="SSF103657">
    <property type="entry name" value="BAR/IMD domain-like"/>
    <property type="match status" value="2"/>
</dbReference>
<proteinExistence type="predicted"/>
<dbReference type="PANTHER" id="PTHR23065">
    <property type="entry name" value="PROLINE-SERINE-THREONINE PHOSPHATASE INTERACTING PROTEIN 1"/>
    <property type="match status" value="1"/>
</dbReference>
<name>A0AAD5UQ00_9APHY</name>
<feature type="region of interest" description="Disordered" evidence="2">
    <location>
        <begin position="252"/>
        <end position="284"/>
    </location>
</feature>
<evidence type="ECO:0000259" key="4">
    <source>
        <dbReference type="PROSITE" id="PS50238"/>
    </source>
</evidence>
<protein>
    <recommendedName>
        <fullName evidence="7">Rho-GAP domain-containing protein</fullName>
    </recommendedName>
</protein>
<dbReference type="GO" id="GO:0005737">
    <property type="term" value="C:cytoplasm"/>
    <property type="evidence" value="ECO:0007669"/>
    <property type="project" value="TreeGrafter"/>
</dbReference>
<feature type="domain" description="DEP" evidence="3">
    <location>
        <begin position="318"/>
        <end position="398"/>
    </location>
</feature>
<dbReference type="GO" id="GO:0000935">
    <property type="term" value="C:division septum"/>
    <property type="evidence" value="ECO:0007669"/>
    <property type="project" value="TreeGrafter"/>
</dbReference>
<sequence>MAGVSLPLTFQNSFWTQGYRKGLEVLYGQLEQVLYVCFFLPLTSLGLLHHKGVAENAEIVEFIRARATAEAAIGASLTAEIPGSAFSKEDGASMQMAFRGLKEETVNQGKAHETAASDLKKKIANPFEEWAVGYKDRLDESRTDLVEGYLSAYEYAQGEVGELKNVYLSKTRRADELEDDARFAPVTQPPGDNYTTSPKLAPQVKRLVPRAPQRQPTMSERITARLKEFRLNAAPSPPPEDVKPEVTFDADKEEEEAATPKVDKGKQRAVETGSPPPLSPPLPPARINTLDTKAPTQPIPIGDLMLTPQELSALLTRAKNEMNLRPVRFPLLGEYQDSFTGEEFASWLNNNVKGFDGNLDRAEDAAKDLTEKLNLLRRLGELGNAFENADDAFYQFRPKAFHLDAPEKIQDGTASPIQKLVPLAEDVTKKTSSFASLVSKALTANGVAEPAYVRARREADAADQEYKQAVRALDRQRLGLEERIESTLKTLQRWELDRLRAVKTVLLQYQTCIEALAKGMTASIEHSSTLIASYQPEADLKALIEQYRTGPFRPSAHIYESVSHDEYDIVYGIDLRKWADLGTWNGSGTEDKKDTIPPVLSTLLTTLLERYPLLPNDAEKRKTWIYDVPLQGVHHLRETVNAVPPEQHIPDDALNKYDAPVLAGAVKLWALELDPPLGMYEGWDDLRKLYHTVGSGNQEHTSEEQHIQDLQLALQKLPKVHLFVLDAIIKHLRDLIDNTKAGDEPNEVYITKLALSLGRTIIRPKVENSISIQDRHPTMLFMDLVTKYNEILPPTIVKKKRESERRVPVRRRTRPVDMRMSRSRISAGADLKELHAQQIAQRTGMKSKSPPPIPPVPSFPFSGEGGVAPTVAVHPPESHFVDEPESLVAEPQDIEIRDNRTPSPAPVQSPIPAPVARFLHPHL</sequence>
<dbReference type="PROSITE" id="PS50186">
    <property type="entry name" value="DEP"/>
    <property type="match status" value="1"/>
</dbReference>
<feature type="compositionally biased region" description="Pro residues" evidence="2">
    <location>
        <begin position="274"/>
        <end position="284"/>
    </location>
</feature>
<dbReference type="InterPro" id="IPR000198">
    <property type="entry name" value="RhoGAP_dom"/>
</dbReference>
<dbReference type="GO" id="GO:0007010">
    <property type="term" value="P:cytoskeleton organization"/>
    <property type="evidence" value="ECO:0007669"/>
    <property type="project" value="TreeGrafter"/>
</dbReference>
<dbReference type="Pfam" id="PF00620">
    <property type="entry name" value="RhoGAP"/>
    <property type="match status" value="1"/>
</dbReference>
<dbReference type="GO" id="GO:0005886">
    <property type="term" value="C:plasma membrane"/>
    <property type="evidence" value="ECO:0007669"/>
    <property type="project" value="TreeGrafter"/>
</dbReference>
<dbReference type="GO" id="GO:0005096">
    <property type="term" value="F:GTPase activator activity"/>
    <property type="evidence" value="ECO:0007669"/>
    <property type="project" value="TreeGrafter"/>
</dbReference>
<dbReference type="PROSITE" id="PS50238">
    <property type="entry name" value="RHOGAP"/>
    <property type="match status" value="1"/>
</dbReference>
<dbReference type="Gene3D" id="1.20.1270.60">
    <property type="entry name" value="Arfaptin homology (AH) domain/BAR domain"/>
    <property type="match status" value="2"/>
</dbReference>